<dbReference type="RefSeq" id="WP_161716806.1">
    <property type="nucleotide sequence ID" value="NZ_JAAAPO010000001.1"/>
</dbReference>
<protein>
    <submittedName>
        <fullName evidence="2">Uncharacterized protein</fullName>
    </submittedName>
</protein>
<accession>A0ABW9XAI7</accession>
<sequence length="71" mass="7760">MRHLIDHLSDGAKTALDAISITALVGSIVSMFPAVASLLTIIWTAIRIYETDTVQRWVAGRALPKDRPDAE</sequence>
<keyword evidence="1" id="KW-0472">Membrane</keyword>
<keyword evidence="1" id="KW-0812">Transmembrane</keyword>
<name>A0ABW9XAI7_9SPHN</name>
<evidence type="ECO:0000256" key="1">
    <source>
        <dbReference type="SAM" id="Phobius"/>
    </source>
</evidence>
<comment type="caution">
    <text evidence="2">The sequence shown here is derived from an EMBL/GenBank/DDBJ whole genome shotgun (WGS) entry which is preliminary data.</text>
</comment>
<evidence type="ECO:0000313" key="2">
    <source>
        <dbReference type="EMBL" id="NBC35545.1"/>
    </source>
</evidence>
<reference evidence="3" key="1">
    <citation type="submission" date="2020-01" db="EMBL/GenBank/DDBJ databases">
        <title>Sphingomonas sp. strain CSW-10.</title>
        <authorList>
            <person name="Chen W.-M."/>
        </authorList>
    </citation>
    <scope>NUCLEOTIDE SEQUENCE [LARGE SCALE GENOMIC DNA]</scope>
    <source>
        <strain evidence="3">FSY-8</strain>
    </source>
</reference>
<organism evidence="2 3">
    <name type="scientific">Novosphingobium ovatum</name>
    <dbReference type="NCBI Taxonomy" id="1908523"/>
    <lineage>
        <taxon>Bacteria</taxon>
        <taxon>Pseudomonadati</taxon>
        <taxon>Pseudomonadota</taxon>
        <taxon>Alphaproteobacteria</taxon>
        <taxon>Sphingomonadales</taxon>
        <taxon>Sphingomonadaceae</taxon>
        <taxon>Novosphingobium</taxon>
    </lineage>
</organism>
<dbReference type="Proteomes" id="UP000753724">
    <property type="component" value="Unassembled WGS sequence"/>
</dbReference>
<keyword evidence="3" id="KW-1185">Reference proteome</keyword>
<evidence type="ECO:0000313" key="3">
    <source>
        <dbReference type="Proteomes" id="UP000753724"/>
    </source>
</evidence>
<dbReference type="EMBL" id="JAAAPO010000001">
    <property type="protein sequence ID" value="NBC35545.1"/>
    <property type="molecule type" value="Genomic_DNA"/>
</dbReference>
<keyword evidence="1" id="KW-1133">Transmembrane helix</keyword>
<feature type="transmembrane region" description="Helical" evidence="1">
    <location>
        <begin position="20"/>
        <end position="46"/>
    </location>
</feature>
<proteinExistence type="predicted"/>
<gene>
    <name evidence="2" type="ORF">GTZ99_03130</name>
</gene>